<protein>
    <submittedName>
        <fullName evidence="2">Uncharacterized protein</fullName>
    </submittedName>
</protein>
<evidence type="ECO:0000313" key="3">
    <source>
        <dbReference type="Proteomes" id="UP000266723"/>
    </source>
</evidence>
<keyword evidence="3" id="KW-1185">Reference proteome</keyword>
<feature type="compositionally biased region" description="Polar residues" evidence="1">
    <location>
        <begin position="201"/>
        <end position="212"/>
    </location>
</feature>
<reference evidence="2 3" key="1">
    <citation type="journal article" date="2020" name="BMC Genomics">
        <title>Intraspecific diversification of the crop wild relative Brassica cretica Lam. using demographic model selection.</title>
        <authorList>
            <person name="Kioukis A."/>
            <person name="Michalopoulou V.A."/>
            <person name="Briers L."/>
            <person name="Pirintsos S."/>
            <person name="Studholme D.J."/>
            <person name="Pavlidis P."/>
            <person name="Sarris P.F."/>
        </authorList>
    </citation>
    <scope>NUCLEOTIDE SEQUENCE [LARGE SCALE GENOMIC DNA]</scope>
    <source>
        <strain evidence="3">cv. PFS-1207/04</strain>
    </source>
</reference>
<organism evidence="2 3">
    <name type="scientific">Brassica cretica</name>
    <name type="common">Mustard</name>
    <dbReference type="NCBI Taxonomy" id="69181"/>
    <lineage>
        <taxon>Eukaryota</taxon>
        <taxon>Viridiplantae</taxon>
        <taxon>Streptophyta</taxon>
        <taxon>Embryophyta</taxon>
        <taxon>Tracheophyta</taxon>
        <taxon>Spermatophyta</taxon>
        <taxon>Magnoliopsida</taxon>
        <taxon>eudicotyledons</taxon>
        <taxon>Gunneridae</taxon>
        <taxon>Pentapetalae</taxon>
        <taxon>rosids</taxon>
        <taxon>malvids</taxon>
        <taxon>Brassicales</taxon>
        <taxon>Brassicaceae</taxon>
        <taxon>Brassiceae</taxon>
        <taxon>Brassica</taxon>
    </lineage>
</organism>
<dbReference type="EMBL" id="QGKV02002055">
    <property type="protein sequence ID" value="KAF3493513.1"/>
    <property type="molecule type" value="Genomic_DNA"/>
</dbReference>
<name>A0ABQ7A759_BRACR</name>
<gene>
    <name evidence="2" type="ORF">DY000_02052478</name>
</gene>
<feature type="compositionally biased region" description="Polar residues" evidence="1">
    <location>
        <begin position="281"/>
        <end position="293"/>
    </location>
</feature>
<feature type="compositionally biased region" description="Polar residues" evidence="1">
    <location>
        <begin position="244"/>
        <end position="257"/>
    </location>
</feature>
<accession>A0ABQ7A759</accession>
<sequence length="418" mass="46434">MSAPLDRRHVYSTNESTPQPKLIKQAFSPINTQAMETKEASEALRSPLTLKNILTLKISALTPFVILSTYCEEACLISLGCGVDSLVEYMCLPSNGADIVIASLLTSLLASLLTSLLLELLASLPADLSPLFMTYNREHICIPNISTDLPPTTEDDPSFHSPITSQYVIQHFKSLDHKYPNHKSVDHKSHEHKSHDHNSPEHTTTLNTSPGHNSPDHKFVDQNYPRYTSLILTSPNHQSHILKSHLSTSLDRTSADPTTPEYKEPVKPKPGPSVHAPHSRQPCSDTYDNSAHPNSPMHHLLFQGVEIFEPIGHDPHQSQRFSSTTTSKLNLAPNMEEQEAESGFVELSDYSSAEDTPMYRPSDEETHLASELFCCHDIPSLHSSLPFPSPSGTFSLLLCQHTSKCKSYYVTKILLNLT</sequence>
<feature type="region of interest" description="Disordered" evidence="1">
    <location>
        <begin position="179"/>
        <end position="221"/>
    </location>
</feature>
<proteinExistence type="predicted"/>
<dbReference type="Proteomes" id="UP000266723">
    <property type="component" value="Unassembled WGS sequence"/>
</dbReference>
<comment type="caution">
    <text evidence="2">The sequence shown here is derived from an EMBL/GenBank/DDBJ whole genome shotgun (WGS) entry which is preliminary data.</text>
</comment>
<feature type="compositionally biased region" description="Basic and acidic residues" evidence="1">
    <location>
        <begin position="179"/>
        <end position="200"/>
    </location>
</feature>
<evidence type="ECO:0000256" key="1">
    <source>
        <dbReference type="SAM" id="MobiDB-lite"/>
    </source>
</evidence>
<feature type="region of interest" description="Disordered" evidence="1">
    <location>
        <begin position="244"/>
        <end position="296"/>
    </location>
</feature>
<evidence type="ECO:0000313" key="2">
    <source>
        <dbReference type="EMBL" id="KAF3493513.1"/>
    </source>
</evidence>